<dbReference type="EMBL" id="KN832972">
    <property type="protein sequence ID" value="KIM90722.1"/>
    <property type="molecule type" value="Genomic_DNA"/>
</dbReference>
<feature type="compositionally biased region" description="Low complexity" evidence="8">
    <location>
        <begin position="31"/>
        <end position="45"/>
    </location>
</feature>
<feature type="compositionally biased region" description="Basic and acidic residues" evidence="8">
    <location>
        <begin position="269"/>
        <end position="281"/>
    </location>
</feature>
<dbReference type="STRING" id="765440.A0A0C3CM30"/>
<sequence length="281" mass="31329">MLFRQLPQPSSSRSISLAHPRENQSNGSNLESGTSSGPSSGEPSTDASSGPLESSNQLVSAEPSKSQSGVPSYPHPPFHTHQFFVTLEKTFPTPTARSLMRATRALLVDRAGRVRREGLAVKDLDNQAYLFRAALSELRAEVTVRTRNESAAIRTATTALRRDVDRVDVKMKEDLATLKHEIQMELDSRKNESRTDMKKQDIVIEELMNKAIIELGDLRTEMESIKWDNMRKSVVALSAFIVVILVAMEFRPKAKPIPVPRPIPNGKQPEAEGLERMDWVT</sequence>
<keyword evidence="10" id="KW-1185">Reference proteome</keyword>
<name>A0A0C3CM30_PILCF</name>
<evidence type="ECO:0000256" key="6">
    <source>
        <dbReference type="ARBA" id="ARBA00023128"/>
    </source>
</evidence>
<reference evidence="10" key="2">
    <citation type="submission" date="2015-01" db="EMBL/GenBank/DDBJ databases">
        <title>Evolutionary Origins and Diversification of the Mycorrhizal Mutualists.</title>
        <authorList>
            <consortium name="DOE Joint Genome Institute"/>
            <consortium name="Mycorrhizal Genomics Consortium"/>
            <person name="Kohler A."/>
            <person name="Kuo A."/>
            <person name="Nagy L.G."/>
            <person name="Floudas D."/>
            <person name="Copeland A."/>
            <person name="Barry K.W."/>
            <person name="Cichocki N."/>
            <person name="Veneault-Fourrey C."/>
            <person name="LaButti K."/>
            <person name="Lindquist E.A."/>
            <person name="Lipzen A."/>
            <person name="Lundell T."/>
            <person name="Morin E."/>
            <person name="Murat C."/>
            <person name="Riley R."/>
            <person name="Ohm R."/>
            <person name="Sun H."/>
            <person name="Tunlid A."/>
            <person name="Henrissat B."/>
            <person name="Grigoriev I.V."/>
            <person name="Hibbett D.S."/>
            <person name="Martin F."/>
        </authorList>
    </citation>
    <scope>NUCLEOTIDE SEQUENCE [LARGE SCALE GENOMIC DNA]</scope>
    <source>
        <strain evidence="10">F 1598</strain>
    </source>
</reference>
<dbReference type="PANTHER" id="PTHR14360">
    <property type="entry name" value="PROTEIN FMP32, MITOCHONDRIAL"/>
    <property type="match status" value="1"/>
</dbReference>
<comment type="subcellular location">
    <subcellularLocation>
        <location evidence="2">Membrane</location>
    </subcellularLocation>
    <subcellularLocation>
        <location evidence="1">Mitochondrion</location>
    </subcellularLocation>
</comment>
<evidence type="ECO:0008006" key="11">
    <source>
        <dbReference type="Google" id="ProtNLM"/>
    </source>
</evidence>
<dbReference type="AlphaFoldDB" id="A0A0C3CM30"/>
<evidence type="ECO:0000256" key="2">
    <source>
        <dbReference type="ARBA" id="ARBA00004370"/>
    </source>
</evidence>
<evidence type="ECO:0000256" key="7">
    <source>
        <dbReference type="ARBA" id="ARBA00023136"/>
    </source>
</evidence>
<dbReference type="GO" id="GO:0016020">
    <property type="term" value="C:membrane"/>
    <property type="evidence" value="ECO:0007669"/>
    <property type="project" value="UniProtKB-SubCell"/>
</dbReference>
<proteinExistence type="predicted"/>
<keyword evidence="7" id="KW-0472">Membrane</keyword>
<evidence type="ECO:0000256" key="5">
    <source>
        <dbReference type="ARBA" id="ARBA00023054"/>
    </source>
</evidence>
<evidence type="ECO:0000313" key="10">
    <source>
        <dbReference type="Proteomes" id="UP000054166"/>
    </source>
</evidence>
<evidence type="ECO:0000256" key="3">
    <source>
        <dbReference type="ARBA" id="ARBA00022692"/>
    </source>
</evidence>
<keyword evidence="5" id="KW-0175">Coiled coil</keyword>
<dbReference type="GO" id="GO:0005739">
    <property type="term" value="C:mitochondrion"/>
    <property type="evidence" value="ECO:0007669"/>
    <property type="project" value="UniProtKB-SubCell"/>
</dbReference>
<organism evidence="9 10">
    <name type="scientific">Piloderma croceum (strain F 1598)</name>
    <dbReference type="NCBI Taxonomy" id="765440"/>
    <lineage>
        <taxon>Eukaryota</taxon>
        <taxon>Fungi</taxon>
        <taxon>Dikarya</taxon>
        <taxon>Basidiomycota</taxon>
        <taxon>Agaricomycotina</taxon>
        <taxon>Agaricomycetes</taxon>
        <taxon>Agaricomycetidae</taxon>
        <taxon>Atheliales</taxon>
        <taxon>Atheliaceae</taxon>
        <taxon>Piloderma</taxon>
    </lineage>
</organism>
<dbReference type="HOGENOM" id="CLU_063518_1_0_1"/>
<feature type="compositionally biased region" description="Polar residues" evidence="8">
    <location>
        <begin position="46"/>
        <end position="70"/>
    </location>
</feature>
<dbReference type="Pfam" id="PF07798">
    <property type="entry name" value="CCDC90-like"/>
    <property type="match status" value="1"/>
</dbReference>
<keyword evidence="3" id="KW-0812">Transmembrane</keyword>
<evidence type="ECO:0000256" key="1">
    <source>
        <dbReference type="ARBA" id="ARBA00004173"/>
    </source>
</evidence>
<protein>
    <recommendedName>
        <fullName evidence="11">DUF1640 domain-containing protein</fullName>
    </recommendedName>
</protein>
<gene>
    <name evidence="9" type="ORF">PILCRDRAFT_94449</name>
</gene>
<dbReference type="InParanoid" id="A0A0C3CM30"/>
<evidence type="ECO:0000256" key="4">
    <source>
        <dbReference type="ARBA" id="ARBA00022989"/>
    </source>
</evidence>
<evidence type="ECO:0000313" key="9">
    <source>
        <dbReference type="EMBL" id="KIM90722.1"/>
    </source>
</evidence>
<accession>A0A0C3CM30</accession>
<keyword evidence="4" id="KW-1133">Transmembrane helix</keyword>
<feature type="region of interest" description="Disordered" evidence="8">
    <location>
        <begin position="1"/>
        <end position="75"/>
    </location>
</feature>
<reference evidence="9 10" key="1">
    <citation type="submission" date="2014-04" db="EMBL/GenBank/DDBJ databases">
        <authorList>
            <consortium name="DOE Joint Genome Institute"/>
            <person name="Kuo A."/>
            <person name="Tarkka M."/>
            <person name="Buscot F."/>
            <person name="Kohler A."/>
            <person name="Nagy L.G."/>
            <person name="Floudas D."/>
            <person name="Copeland A."/>
            <person name="Barry K.W."/>
            <person name="Cichocki N."/>
            <person name="Veneault-Fourrey C."/>
            <person name="LaButti K."/>
            <person name="Lindquist E.A."/>
            <person name="Lipzen A."/>
            <person name="Lundell T."/>
            <person name="Morin E."/>
            <person name="Murat C."/>
            <person name="Sun H."/>
            <person name="Tunlid A."/>
            <person name="Henrissat B."/>
            <person name="Grigoriev I.V."/>
            <person name="Hibbett D.S."/>
            <person name="Martin F."/>
            <person name="Nordberg H.P."/>
            <person name="Cantor M.N."/>
            <person name="Hua S.X."/>
        </authorList>
    </citation>
    <scope>NUCLEOTIDE SEQUENCE [LARGE SCALE GENOMIC DNA]</scope>
    <source>
        <strain evidence="9 10">F 1598</strain>
    </source>
</reference>
<dbReference type="InterPro" id="IPR024461">
    <property type="entry name" value="CCDC90-like"/>
</dbReference>
<keyword evidence="6" id="KW-0496">Mitochondrion</keyword>
<feature type="region of interest" description="Disordered" evidence="8">
    <location>
        <begin position="261"/>
        <end position="281"/>
    </location>
</feature>
<dbReference type="FunCoup" id="A0A0C3CM30">
    <property type="interactions" value="165"/>
</dbReference>
<dbReference type="PANTHER" id="PTHR14360:SF12">
    <property type="entry name" value="MOZ PROTEIN REPRESENTS A CHROMATIN-ASSOCIATED ACETYLTRANSFERASE"/>
    <property type="match status" value="1"/>
</dbReference>
<evidence type="ECO:0000256" key="8">
    <source>
        <dbReference type="SAM" id="MobiDB-lite"/>
    </source>
</evidence>
<dbReference type="Proteomes" id="UP000054166">
    <property type="component" value="Unassembled WGS sequence"/>
</dbReference>
<dbReference type="OrthoDB" id="1552at2759"/>